<proteinExistence type="predicted"/>
<dbReference type="EMBL" id="LAZR01002913">
    <property type="protein sequence ID" value="KKN24060.1"/>
    <property type="molecule type" value="Genomic_DNA"/>
</dbReference>
<sequence length="80" mass="8777">MSLLGKHNGWLHMVVGFMGVSHVKATTDTPGAKIALSYRRRGVEHHSNFTLQELLSSITQDSTEQQTPTPGDFTDIADIP</sequence>
<name>A0A0F9NX10_9ZZZZ</name>
<evidence type="ECO:0000256" key="1">
    <source>
        <dbReference type="SAM" id="MobiDB-lite"/>
    </source>
</evidence>
<feature type="region of interest" description="Disordered" evidence="1">
    <location>
        <begin position="59"/>
        <end position="80"/>
    </location>
</feature>
<gene>
    <name evidence="2" type="ORF">LCGC14_0898840</name>
</gene>
<evidence type="ECO:0000313" key="2">
    <source>
        <dbReference type="EMBL" id="KKN24060.1"/>
    </source>
</evidence>
<comment type="caution">
    <text evidence="2">The sequence shown here is derived from an EMBL/GenBank/DDBJ whole genome shotgun (WGS) entry which is preliminary data.</text>
</comment>
<organism evidence="2">
    <name type="scientific">marine sediment metagenome</name>
    <dbReference type="NCBI Taxonomy" id="412755"/>
    <lineage>
        <taxon>unclassified sequences</taxon>
        <taxon>metagenomes</taxon>
        <taxon>ecological metagenomes</taxon>
    </lineage>
</organism>
<dbReference type="AlphaFoldDB" id="A0A0F9NX10"/>
<accession>A0A0F9NX10</accession>
<protein>
    <submittedName>
        <fullName evidence="2">Uncharacterized protein</fullName>
    </submittedName>
</protein>
<reference evidence="2" key="1">
    <citation type="journal article" date="2015" name="Nature">
        <title>Complex archaea that bridge the gap between prokaryotes and eukaryotes.</title>
        <authorList>
            <person name="Spang A."/>
            <person name="Saw J.H."/>
            <person name="Jorgensen S.L."/>
            <person name="Zaremba-Niedzwiedzka K."/>
            <person name="Martijn J."/>
            <person name="Lind A.E."/>
            <person name="van Eijk R."/>
            <person name="Schleper C."/>
            <person name="Guy L."/>
            <person name="Ettema T.J."/>
        </authorList>
    </citation>
    <scope>NUCLEOTIDE SEQUENCE</scope>
</reference>
<feature type="compositionally biased region" description="Polar residues" evidence="1">
    <location>
        <begin position="59"/>
        <end position="69"/>
    </location>
</feature>